<dbReference type="Proteomes" id="UP000054324">
    <property type="component" value="Unassembled WGS sequence"/>
</dbReference>
<evidence type="ECO:0000256" key="8">
    <source>
        <dbReference type="ARBA" id="ARBA00023054"/>
    </source>
</evidence>
<keyword evidence="6" id="KW-0963">Cytoplasm</keyword>
<dbReference type="EMBL" id="KL596741">
    <property type="protein sequence ID" value="KER26687.1"/>
    <property type="molecule type" value="Genomic_DNA"/>
</dbReference>
<dbReference type="KEGG" id="ovi:T265_06120"/>
<evidence type="ECO:0000256" key="9">
    <source>
        <dbReference type="ARBA" id="ARBA00023136"/>
    </source>
</evidence>
<evidence type="ECO:0000256" key="1">
    <source>
        <dbReference type="ARBA" id="ARBA00002743"/>
    </source>
</evidence>
<dbReference type="GO" id="GO:0000139">
    <property type="term" value="C:Golgi membrane"/>
    <property type="evidence" value="ECO:0007669"/>
    <property type="project" value="UniProtKB-SubCell"/>
</dbReference>
<dbReference type="InterPro" id="IPR019357">
    <property type="entry name" value="SCOC"/>
</dbReference>
<sequence>MHGEKGPENIMRIDAKKDLGIWVSSNLSFSLHHEKSAQKAFAILRMIRRTFSRITRMDFQIPYGAYVRPLLEYANQVVYSGRTKDVTLIERVQRAATRMVAGFKSVDYETRLAMLDLFPLEYRRLRGDLILTYALFEQSLANRFFTVDPANTRRGHMMNGNTDIDANVLLSNEVEDCTSEADYEEKQRLIKQIIELQRTLEDLSARVDVVKEENMKMRSENQILGQYIETMMANSSVFQSTSPRAVENRRQNSRGF</sequence>
<dbReference type="STRING" id="6198.A0A074ZLR7"/>
<dbReference type="RefSeq" id="XP_009169570.1">
    <property type="nucleotide sequence ID" value="XM_009171306.1"/>
</dbReference>
<dbReference type="PRINTS" id="PR01345">
    <property type="entry name" value="CERVTRCPTASE"/>
</dbReference>
<reference evidence="11 12" key="1">
    <citation type="submission" date="2013-11" db="EMBL/GenBank/DDBJ databases">
        <title>Opisthorchis viverrini - life in the bile duct.</title>
        <authorList>
            <person name="Young N.D."/>
            <person name="Nagarajan N."/>
            <person name="Lin S.J."/>
            <person name="Korhonen P.K."/>
            <person name="Jex A.R."/>
            <person name="Hall R.S."/>
            <person name="Safavi-Hemami H."/>
            <person name="Kaewkong W."/>
            <person name="Bertrand D."/>
            <person name="Gao S."/>
            <person name="Seet Q."/>
            <person name="Wongkham S."/>
            <person name="Teh B.T."/>
            <person name="Wongkham C."/>
            <person name="Intapan P.M."/>
            <person name="Maleewong W."/>
            <person name="Yang X."/>
            <person name="Hu M."/>
            <person name="Wang Z."/>
            <person name="Hofmann A."/>
            <person name="Sternberg P.W."/>
            <person name="Tan P."/>
            <person name="Wang J."/>
            <person name="Gasser R.B."/>
        </authorList>
    </citation>
    <scope>NUCLEOTIDE SEQUENCE [LARGE SCALE GENOMIC DNA]</scope>
</reference>
<evidence type="ECO:0000256" key="5">
    <source>
        <dbReference type="ARBA" id="ARBA00010880"/>
    </source>
</evidence>
<keyword evidence="12" id="KW-1185">Reference proteome</keyword>
<dbReference type="GO" id="GO:0005802">
    <property type="term" value="C:trans-Golgi network"/>
    <property type="evidence" value="ECO:0007669"/>
    <property type="project" value="TreeGrafter"/>
</dbReference>
<keyword evidence="7" id="KW-0333">Golgi apparatus</keyword>
<comment type="function">
    <text evidence="1">Positive regulator of amino acid starvation-induced autophagy.</text>
</comment>
<comment type="similarity">
    <text evidence="5">Belongs to the SCOC family.</text>
</comment>
<dbReference type="AlphaFoldDB" id="A0A074ZLR7"/>
<name>A0A074ZLR7_OPIVI</name>
<evidence type="ECO:0000256" key="4">
    <source>
        <dbReference type="ARBA" id="ARBA00004601"/>
    </source>
</evidence>
<dbReference type="GeneID" id="20320302"/>
<dbReference type="PANTHER" id="PTHR21614">
    <property type="entry name" value="SHORT COILED COIL PROTEIN"/>
    <property type="match status" value="1"/>
</dbReference>
<keyword evidence="9" id="KW-0472">Membrane</keyword>
<protein>
    <submittedName>
        <fullName evidence="11">Uncharacterized protein</fullName>
    </submittedName>
</protein>
<dbReference type="Pfam" id="PF10224">
    <property type="entry name" value="DUF2205"/>
    <property type="match status" value="1"/>
</dbReference>
<proteinExistence type="inferred from homology"/>
<dbReference type="GO" id="GO:0005829">
    <property type="term" value="C:cytosol"/>
    <property type="evidence" value="ECO:0007669"/>
    <property type="project" value="UniProtKB-SubCell"/>
</dbReference>
<evidence type="ECO:0000256" key="3">
    <source>
        <dbReference type="ARBA" id="ARBA00004514"/>
    </source>
</evidence>
<feature type="coiled-coil region" evidence="10">
    <location>
        <begin position="186"/>
        <end position="220"/>
    </location>
</feature>
<evidence type="ECO:0000256" key="2">
    <source>
        <dbReference type="ARBA" id="ARBA00004255"/>
    </source>
</evidence>
<gene>
    <name evidence="11" type="ORF">T265_06120</name>
</gene>
<evidence type="ECO:0000313" key="11">
    <source>
        <dbReference type="EMBL" id="KER26687.1"/>
    </source>
</evidence>
<comment type="subcellular location">
    <subcellularLocation>
        <location evidence="3">Cytoplasm</location>
        <location evidence="3">Cytosol</location>
    </subcellularLocation>
    <subcellularLocation>
        <location evidence="2">Golgi apparatus membrane</location>
        <topology evidence="2">Peripheral membrane protein</topology>
        <orientation evidence="2">Cytoplasmic side</orientation>
    </subcellularLocation>
    <subcellularLocation>
        <location evidence="4">Golgi apparatus</location>
        <location evidence="4">trans-Golgi network</location>
    </subcellularLocation>
</comment>
<evidence type="ECO:0000256" key="6">
    <source>
        <dbReference type="ARBA" id="ARBA00022490"/>
    </source>
</evidence>
<dbReference type="Gene3D" id="1.20.5.170">
    <property type="match status" value="1"/>
</dbReference>
<evidence type="ECO:0000256" key="10">
    <source>
        <dbReference type="SAM" id="Coils"/>
    </source>
</evidence>
<organism evidence="11 12">
    <name type="scientific">Opisthorchis viverrini</name>
    <name type="common">Southeast Asian liver fluke</name>
    <dbReference type="NCBI Taxonomy" id="6198"/>
    <lineage>
        <taxon>Eukaryota</taxon>
        <taxon>Metazoa</taxon>
        <taxon>Spiralia</taxon>
        <taxon>Lophotrochozoa</taxon>
        <taxon>Platyhelminthes</taxon>
        <taxon>Trematoda</taxon>
        <taxon>Digenea</taxon>
        <taxon>Opisthorchiida</taxon>
        <taxon>Opisthorchiata</taxon>
        <taxon>Opisthorchiidae</taxon>
        <taxon>Opisthorchis</taxon>
    </lineage>
</organism>
<dbReference type="PANTHER" id="PTHR21614:SF0">
    <property type="entry name" value="GEO08385P1"/>
    <property type="match status" value="1"/>
</dbReference>
<dbReference type="CTD" id="20320302"/>
<dbReference type="OrthoDB" id="2163284at2759"/>
<evidence type="ECO:0000313" key="12">
    <source>
        <dbReference type="Proteomes" id="UP000054324"/>
    </source>
</evidence>
<keyword evidence="8 10" id="KW-0175">Coiled coil</keyword>
<evidence type="ECO:0000256" key="7">
    <source>
        <dbReference type="ARBA" id="ARBA00023034"/>
    </source>
</evidence>
<accession>A0A074ZLR7</accession>